<dbReference type="EMBL" id="UARD01000027">
    <property type="protein sequence ID" value="SPV21822.1"/>
    <property type="molecule type" value="Genomic_DNA"/>
</dbReference>
<organism evidence="1 2">
    <name type="scientific">Burkholderia cepacia</name>
    <name type="common">Pseudomonas cepacia</name>
    <dbReference type="NCBI Taxonomy" id="292"/>
    <lineage>
        <taxon>Bacteria</taxon>
        <taxon>Pseudomonadati</taxon>
        <taxon>Pseudomonadota</taxon>
        <taxon>Betaproteobacteria</taxon>
        <taxon>Burkholderiales</taxon>
        <taxon>Burkholderiaceae</taxon>
        <taxon>Burkholderia</taxon>
        <taxon>Burkholderia cepacia complex</taxon>
    </lineage>
</organism>
<evidence type="ECO:0000313" key="1">
    <source>
        <dbReference type="EMBL" id="SPV21822.1"/>
    </source>
</evidence>
<evidence type="ECO:0000313" key="2">
    <source>
        <dbReference type="Proteomes" id="UP000250416"/>
    </source>
</evidence>
<dbReference type="AlphaFoldDB" id="A0AAE8NHT2"/>
<comment type="caution">
    <text evidence="1">The sequence shown here is derived from an EMBL/GenBank/DDBJ whole genome shotgun (WGS) entry which is preliminary data.</text>
</comment>
<name>A0AAE8NHT2_BURCE</name>
<gene>
    <name evidence="1" type="ORF">NCTC10661_04783</name>
</gene>
<protein>
    <submittedName>
        <fullName evidence="1">Uncharacterized protein</fullName>
    </submittedName>
</protein>
<reference evidence="1 2" key="1">
    <citation type="submission" date="2018-06" db="EMBL/GenBank/DDBJ databases">
        <authorList>
            <consortium name="Pathogen Informatics"/>
            <person name="Doyle S."/>
        </authorList>
    </citation>
    <scope>NUCLEOTIDE SEQUENCE [LARGE SCALE GENOMIC DNA]</scope>
    <source>
        <strain evidence="1 2">NCTC10661</strain>
    </source>
</reference>
<sequence length="39" mass="4351">MTMLDSPSPHLPAVRFFVRRFARASSCFSPSNPASFFST</sequence>
<dbReference type="Proteomes" id="UP000250416">
    <property type="component" value="Unassembled WGS sequence"/>
</dbReference>
<accession>A0AAE8NHT2</accession>
<proteinExistence type="predicted"/>